<evidence type="ECO:0000256" key="5">
    <source>
        <dbReference type="ARBA" id="ARBA00023136"/>
    </source>
</evidence>
<dbReference type="InterPro" id="IPR046756">
    <property type="entry name" value="VAS1/VOA1_TM"/>
</dbReference>
<evidence type="ECO:0000313" key="8">
    <source>
        <dbReference type="EMBL" id="VDN04036.1"/>
    </source>
</evidence>
<accession>A0A0N5D1E8</accession>
<evidence type="ECO:0000313" key="9">
    <source>
        <dbReference type="Proteomes" id="UP000276776"/>
    </source>
</evidence>
<keyword evidence="3 6" id="KW-0812">Transmembrane</keyword>
<evidence type="ECO:0000256" key="2">
    <source>
        <dbReference type="ARBA" id="ARBA00009037"/>
    </source>
</evidence>
<dbReference type="PANTHER" id="PTHR12471:SF7">
    <property type="entry name" value="V-TYPE PROTON ATPASE SUBUNIT S1"/>
    <property type="match status" value="1"/>
</dbReference>
<evidence type="ECO:0000259" key="7">
    <source>
        <dbReference type="Pfam" id="PF20520"/>
    </source>
</evidence>
<reference evidence="8 9" key="2">
    <citation type="submission" date="2018-11" db="EMBL/GenBank/DDBJ databases">
        <authorList>
            <consortium name="Pathogen Informatics"/>
        </authorList>
    </citation>
    <scope>NUCLEOTIDE SEQUENCE [LARGE SCALE GENOMIC DNA]</scope>
</reference>
<evidence type="ECO:0000256" key="1">
    <source>
        <dbReference type="ARBA" id="ARBA00004167"/>
    </source>
</evidence>
<comment type="subcellular location">
    <subcellularLocation>
        <location evidence="1">Membrane</location>
        <topology evidence="1">Single-pass membrane protein</topology>
    </subcellularLocation>
</comment>
<gene>
    <name evidence="8" type="ORF">TCLT_LOCUS6661</name>
</gene>
<feature type="domain" description="V-type proton ATPase subunit S1/VOA1 transmembrane" evidence="7">
    <location>
        <begin position="343"/>
        <end position="381"/>
    </location>
</feature>
<reference evidence="10" key="1">
    <citation type="submission" date="2017-02" db="UniProtKB">
        <authorList>
            <consortium name="WormBaseParasite"/>
        </authorList>
    </citation>
    <scope>IDENTIFICATION</scope>
</reference>
<dbReference type="InterPro" id="IPR008388">
    <property type="entry name" value="Ac45_acc_su"/>
</dbReference>
<name>A0A0N5D1E8_THECL</name>
<organism evidence="10">
    <name type="scientific">Thelazia callipaeda</name>
    <name type="common">Oriental eyeworm</name>
    <name type="synonym">Parasitic nematode</name>
    <dbReference type="NCBI Taxonomy" id="103827"/>
    <lineage>
        <taxon>Eukaryota</taxon>
        <taxon>Metazoa</taxon>
        <taxon>Ecdysozoa</taxon>
        <taxon>Nematoda</taxon>
        <taxon>Chromadorea</taxon>
        <taxon>Rhabditida</taxon>
        <taxon>Spirurina</taxon>
        <taxon>Spiruromorpha</taxon>
        <taxon>Thelazioidea</taxon>
        <taxon>Thelaziidae</taxon>
        <taxon>Thelazia</taxon>
    </lineage>
</organism>
<dbReference type="GO" id="GO:0030641">
    <property type="term" value="P:regulation of cellular pH"/>
    <property type="evidence" value="ECO:0007669"/>
    <property type="project" value="TreeGrafter"/>
</dbReference>
<dbReference type="STRING" id="103827.A0A0N5D1E8"/>
<dbReference type="WBParaSite" id="TCLT_0000667201-mRNA-1">
    <property type="protein sequence ID" value="TCLT_0000667201-mRNA-1"/>
    <property type="gene ID" value="TCLT_0000667201"/>
</dbReference>
<evidence type="ECO:0000256" key="6">
    <source>
        <dbReference type="SAM" id="Phobius"/>
    </source>
</evidence>
<evidence type="ECO:0000313" key="10">
    <source>
        <dbReference type="WBParaSite" id="TCLT_0000667201-mRNA-1"/>
    </source>
</evidence>
<keyword evidence="4 6" id="KW-1133">Transmembrane helix</keyword>
<evidence type="ECO:0000256" key="3">
    <source>
        <dbReference type="ARBA" id="ARBA00022692"/>
    </source>
</evidence>
<comment type="similarity">
    <text evidence="2">Belongs to the vacuolar ATPase subunit S1 family.</text>
</comment>
<dbReference type="Pfam" id="PF20520">
    <property type="entry name" value="Ac45-VOA1_TM"/>
    <property type="match status" value="1"/>
</dbReference>
<protein>
    <submittedName>
        <fullName evidence="10">Ac45-VOA1_TM domain-containing protein</fullName>
    </submittedName>
</protein>
<dbReference type="PANTHER" id="PTHR12471">
    <property type="entry name" value="VACUOLAR ATP SYNTHASE SUBUNIT S1"/>
    <property type="match status" value="1"/>
</dbReference>
<dbReference type="AlphaFoldDB" id="A0A0N5D1E8"/>
<keyword evidence="9" id="KW-1185">Reference proteome</keyword>
<dbReference type="GO" id="GO:0033176">
    <property type="term" value="C:proton-transporting V-type ATPase complex"/>
    <property type="evidence" value="ECO:0007669"/>
    <property type="project" value="TreeGrafter"/>
</dbReference>
<sequence length="393" mass="44103">MAASLKTLTIGINDFTLPKFNSYVVRAYDADNSAGPFASVIRIFPHSKILSVDNPLVISSGDHTQKRVRNIKVDTFGDLLNIFKKEEFFNDYEAVIISSSNAFEEKLIRNKRVSSDVTFDEEPGVDEVIESRKQSGSQSHLSTLDRYDLPVILPPLDSSPINSSCLLYMEAFDILIPNSRSLTVDSESKNKYSYDPFHYSCNTKNNEGTASFLVDVEIGEKIEDLKKEFFLPRGTVISFKLDFVRSRNGYWFLDGTTLMKTFKVVHENDKRDLTIQSGTARNQVDVGAAFNHNFACHQTGAAVFNTSDGDLQHIGIILRNFEISLGLIGPEIKFGYHTSDCIGTFSAGTWMGIIISVVLSSVLLFGYLMVQSIQTMDRFDDPKQKQIVINFKE</sequence>
<dbReference type="Proteomes" id="UP000276776">
    <property type="component" value="Unassembled WGS sequence"/>
</dbReference>
<feature type="transmembrane region" description="Helical" evidence="6">
    <location>
        <begin position="350"/>
        <end position="370"/>
    </location>
</feature>
<dbReference type="OMA" id="YVMLQSV"/>
<dbReference type="EMBL" id="UYYF01004433">
    <property type="protein sequence ID" value="VDN04036.1"/>
    <property type="molecule type" value="Genomic_DNA"/>
</dbReference>
<dbReference type="OrthoDB" id="9985059at2759"/>
<proteinExistence type="inferred from homology"/>
<dbReference type="GO" id="GO:0001671">
    <property type="term" value="F:ATPase activator activity"/>
    <property type="evidence" value="ECO:0007669"/>
    <property type="project" value="TreeGrafter"/>
</dbReference>
<evidence type="ECO:0000256" key="4">
    <source>
        <dbReference type="ARBA" id="ARBA00022989"/>
    </source>
</evidence>
<keyword evidence="5 6" id="KW-0472">Membrane</keyword>